<accession>A0ABP3JTM9</accession>
<reference evidence="2" key="1">
    <citation type="journal article" date="2019" name="Int. J. Syst. Evol. Microbiol.">
        <title>The Global Catalogue of Microorganisms (GCM) 10K type strain sequencing project: providing services to taxonomists for standard genome sequencing and annotation.</title>
        <authorList>
            <consortium name="The Broad Institute Genomics Platform"/>
            <consortium name="The Broad Institute Genome Sequencing Center for Infectious Disease"/>
            <person name="Wu L."/>
            <person name="Ma J."/>
        </authorList>
    </citation>
    <scope>NUCLEOTIDE SEQUENCE [LARGE SCALE GENOMIC DNA]</scope>
    <source>
        <strain evidence="2">JCM 14193</strain>
    </source>
</reference>
<protein>
    <recommendedName>
        <fullName evidence="3">SWIM-type domain-containing protein</fullName>
    </recommendedName>
</protein>
<gene>
    <name evidence="1" type="ORF">GCM10008935_19320</name>
</gene>
<dbReference type="Proteomes" id="UP001500740">
    <property type="component" value="Unassembled WGS sequence"/>
</dbReference>
<organism evidence="1 2">
    <name type="scientific">Alkalibacillus silvisoli</name>
    <dbReference type="NCBI Taxonomy" id="392823"/>
    <lineage>
        <taxon>Bacteria</taxon>
        <taxon>Bacillati</taxon>
        <taxon>Bacillota</taxon>
        <taxon>Bacilli</taxon>
        <taxon>Bacillales</taxon>
        <taxon>Bacillaceae</taxon>
        <taxon>Alkalibacillus</taxon>
    </lineage>
</organism>
<name>A0ABP3JTM9_9BACI</name>
<evidence type="ECO:0000313" key="1">
    <source>
        <dbReference type="EMBL" id="GAA0463731.1"/>
    </source>
</evidence>
<sequence>MGEFKRKPCCHGTQGPICPHMARNIQNRLFEDVGKGGVERKVGKRKYHGRDDTIEISIWKEFVARWCTSRFDIYEARLDR</sequence>
<comment type="caution">
    <text evidence="1">The sequence shown here is derived from an EMBL/GenBank/DDBJ whole genome shotgun (WGS) entry which is preliminary data.</text>
</comment>
<proteinExistence type="predicted"/>
<evidence type="ECO:0008006" key="3">
    <source>
        <dbReference type="Google" id="ProtNLM"/>
    </source>
</evidence>
<dbReference type="EMBL" id="BAAACZ010000015">
    <property type="protein sequence ID" value="GAA0463731.1"/>
    <property type="molecule type" value="Genomic_DNA"/>
</dbReference>
<keyword evidence="2" id="KW-1185">Reference proteome</keyword>
<evidence type="ECO:0000313" key="2">
    <source>
        <dbReference type="Proteomes" id="UP001500740"/>
    </source>
</evidence>